<protein>
    <recommendedName>
        <fullName evidence="9">Complex III subunit 7</fullName>
    </recommendedName>
</protein>
<organism evidence="10 11">
    <name type="scientific">Synchytrium microbalum</name>
    <dbReference type="NCBI Taxonomy" id="1806994"/>
    <lineage>
        <taxon>Eukaryota</taxon>
        <taxon>Fungi</taxon>
        <taxon>Fungi incertae sedis</taxon>
        <taxon>Chytridiomycota</taxon>
        <taxon>Chytridiomycota incertae sedis</taxon>
        <taxon>Chytridiomycetes</taxon>
        <taxon>Synchytriales</taxon>
        <taxon>Synchytriaceae</taxon>
        <taxon>Synchytrium</taxon>
    </lineage>
</organism>
<evidence type="ECO:0000313" key="11">
    <source>
        <dbReference type="Proteomes" id="UP000319731"/>
    </source>
</evidence>
<dbReference type="EMBL" id="QEAO01000051">
    <property type="protein sequence ID" value="TPX31060.1"/>
    <property type="molecule type" value="Genomic_DNA"/>
</dbReference>
<dbReference type="Pfam" id="PF02271">
    <property type="entry name" value="UCR_14kD"/>
    <property type="match status" value="1"/>
</dbReference>
<keyword evidence="5" id="KW-0999">Mitochondrion inner membrane</keyword>
<dbReference type="GO" id="GO:0045275">
    <property type="term" value="C:respiratory chain complex III"/>
    <property type="evidence" value="ECO:0007669"/>
    <property type="project" value="InterPro"/>
</dbReference>
<dbReference type="GO" id="GO:0005743">
    <property type="term" value="C:mitochondrial inner membrane"/>
    <property type="evidence" value="ECO:0007669"/>
    <property type="project" value="UniProtKB-SubCell"/>
</dbReference>
<keyword evidence="8" id="KW-0472">Membrane</keyword>
<dbReference type="PANTHER" id="PTHR12022:SF0">
    <property type="entry name" value="CYTOCHROME B-C1 COMPLEX SUBUNIT 7"/>
    <property type="match status" value="1"/>
</dbReference>
<dbReference type="GO" id="GO:0006122">
    <property type="term" value="P:mitochondrial electron transport, ubiquinol to cytochrome c"/>
    <property type="evidence" value="ECO:0007669"/>
    <property type="project" value="InterPro"/>
</dbReference>
<keyword evidence="4" id="KW-0679">Respiratory chain</keyword>
<sequence>MATAFLATFRKLKEGPGARNLANWYRNQMGYRQMGLRYDDLIPDETEVVQEALRRLPPKEFQDRHFRFKRAFALSNAQNTLDAAEWTKPEEDVPYLRPLMQQLENEMSSKEAFDQMVTIPAALKKRNRST</sequence>
<comment type="similarity">
    <text evidence="2">Belongs to the UQCRB/QCR7 family.</text>
</comment>
<keyword evidence="6" id="KW-0249">Electron transport</keyword>
<gene>
    <name evidence="10" type="ORF">SmJEL517_g05514</name>
</gene>
<reference evidence="10 11" key="1">
    <citation type="journal article" date="2019" name="Sci. Rep.">
        <title>Comparative genomics of chytrid fungi reveal insights into the obligate biotrophic and pathogenic lifestyle of Synchytrium endobioticum.</title>
        <authorList>
            <person name="van de Vossenberg B.T.L.H."/>
            <person name="Warris S."/>
            <person name="Nguyen H.D.T."/>
            <person name="van Gent-Pelzer M.P.E."/>
            <person name="Joly D.L."/>
            <person name="van de Geest H.C."/>
            <person name="Bonants P.J.M."/>
            <person name="Smith D.S."/>
            <person name="Levesque C.A."/>
            <person name="van der Lee T.A.J."/>
        </authorList>
    </citation>
    <scope>NUCLEOTIDE SEQUENCE [LARGE SCALE GENOMIC DNA]</scope>
    <source>
        <strain evidence="10 11">JEL517</strain>
    </source>
</reference>
<dbReference type="InterPro" id="IPR036544">
    <property type="entry name" value="QCR7_sf"/>
</dbReference>
<dbReference type="Proteomes" id="UP000319731">
    <property type="component" value="Unassembled WGS sequence"/>
</dbReference>
<evidence type="ECO:0000256" key="9">
    <source>
        <dbReference type="ARBA" id="ARBA00031684"/>
    </source>
</evidence>
<evidence type="ECO:0000256" key="4">
    <source>
        <dbReference type="ARBA" id="ARBA00022660"/>
    </source>
</evidence>
<evidence type="ECO:0000256" key="1">
    <source>
        <dbReference type="ARBA" id="ARBA00004443"/>
    </source>
</evidence>
<comment type="caution">
    <text evidence="10">The sequence shown here is derived from an EMBL/GenBank/DDBJ whole genome shotgun (WGS) entry which is preliminary data.</text>
</comment>
<evidence type="ECO:0000256" key="3">
    <source>
        <dbReference type="ARBA" id="ARBA00022448"/>
    </source>
</evidence>
<comment type="subcellular location">
    <subcellularLocation>
        <location evidence="1">Mitochondrion inner membrane</location>
        <topology evidence="1">Peripheral membrane protein</topology>
        <orientation evidence="1">Matrix side</orientation>
    </subcellularLocation>
</comment>
<evidence type="ECO:0000256" key="6">
    <source>
        <dbReference type="ARBA" id="ARBA00022982"/>
    </source>
</evidence>
<dbReference type="PANTHER" id="PTHR12022">
    <property type="entry name" value="UBIQUINOL-CYTOCHROME C REDUCTASE COMPLEX 14 KD PROTEIN"/>
    <property type="match status" value="1"/>
</dbReference>
<dbReference type="FunFam" id="1.10.1090.10:FF:000001">
    <property type="entry name" value="Cytochrome b-c1 complex subunit 7"/>
    <property type="match status" value="1"/>
</dbReference>
<dbReference type="AlphaFoldDB" id="A0A507BKU1"/>
<dbReference type="RefSeq" id="XP_031022577.1">
    <property type="nucleotide sequence ID" value="XM_031171440.1"/>
</dbReference>
<keyword evidence="3" id="KW-0813">Transport</keyword>
<evidence type="ECO:0000256" key="2">
    <source>
        <dbReference type="ARBA" id="ARBA00008554"/>
    </source>
</evidence>
<accession>A0A507BKU1</accession>
<dbReference type="Gene3D" id="1.10.1090.10">
    <property type="entry name" value="Cytochrome b-c1 complex subunit 7"/>
    <property type="match status" value="1"/>
</dbReference>
<keyword evidence="11" id="KW-1185">Reference proteome</keyword>
<evidence type="ECO:0000313" key="10">
    <source>
        <dbReference type="EMBL" id="TPX31060.1"/>
    </source>
</evidence>
<dbReference type="STRING" id="1806994.A0A507BKU1"/>
<name>A0A507BKU1_9FUNG</name>
<evidence type="ECO:0000256" key="5">
    <source>
        <dbReference type="ARBA" id="ARBA00022792"/>
    </source>
</evidence>
<proteinExistence type="inferred from homology"/>
<evidence type="ECO:0000256" key="7">
    <source>
        <dbReference type="ARBA" id="ARBA00023128"/>
    </source>
</evidence>
<dbReference type="OrthoDB" id="425749at2759"/>
<keyword evidence="7" id="KW-0496">Mitochondrion</keyword>
<dbReference type="SUPFAM" id="SSF81524">
    <property type="entry name" value="14 kDa protein of cytochrome bc1 complex (Ubiquinol-cytochrome c reductase)"/>
    <property type="match status" value="1"/>
</dbReference>
<dbReference type="InterPro" id="IPR003197">
    <property type="entry name" value="QCR7"/>
</dbReference>
<evidence type="ECO:0000256" key="8">
    <source>
        <dbReference type="ARBA" id="ARBA00023136"/>
    </source>
</evidence>
<dbReference type="GeneID" id="42006737"/>